<accession>A0A815U4V6</accession>
<dbReference type="EMBL" id="CAJOBJ010176144">
    <property type="protein sequence ID" value="CAF4900943.1"/>
    <property type="molecule type" value="Genomic_DNA"/>
</dbReference>
<evidence type="ECO:0000313" key="4">
    <source>
        <dbReference type="EMBL" id="CAF4900943.1"/>
    </source>
</evidence>
<evidence type="ECO:0000313" key="2">
    <source>
        <dbReference type="EMBL" id="CAF1612264.1"/>
    </source>
</evidence>
<dbReference type="Proteomes" id="UP000663855">
    <property type="component" value="Unassembled WGS sequence"/>
</dbReference>
<dbReference type="AlphaFoldDB" id="A0A815U4V6"/>
<proteinExistence type="predicted"/>
<comment type="caution">
    <text evidence="1">The sequence shown here is derived from an EMBL/GenBank/DDBJ whole genome shotgun (WGS) entry which is preliminary data.</text>
</comment>
<evidence type="ECO:0000313" key="1">
    <source>
        <dbReference type="EMBL" id="CAF1517426.1"/>
    </source>
</evidence>
<organism evidence="1 5">
    <name type="scientific">Rotaria magnacalcarata</name>
    <dbReference type="NCBI Taxonomy" id="392030"/>
    <lineage>
        <taxon>Eukaryota</taxon>
        <taxon>Metazoa</taxon>
        <taxon>Spiralia</taxon>
        <taxon>Gnathifera</taxon>
        <taxon>Rotifera</taxon>
        <taxon>Eurotatoria</taxon>
        <taxon>Bdelloidea</taxon>
        <taxon>Philodinida</taxon>
        <taxon>Philodinidae</taxon>
        <taxon>Rotaria</taxon>
    </lineage>
</organism>
<name>A0A815U4V6_9BILA</name>
<gene>
    <name evidence="3" type="ORF">BYL167_LOCUS46630</name>
    <name evidence="1" type="ORF">CJN711_LOCUS28189</name>
    <name evidence="4" type="ORF">GIL414_LOCUS51835</name>
    <name evidence="2" type="ORF">KQP761_LOCUS23508</name>
</gene>
<dbReference type="EMBL" id="CAJNOV010013301">
    <property type="protein sequence ID" value="CAF1517426.1"/>
    <property type="molecule type" value="Genomic_DNA"/>
</dbReference>
<evidence type="ECO:0000313" key="3">
    <source>
        <dbReference type="EMBL" id="CAF4763943.1"/>
    </source>
</evidence>
<evidence type="ECO:0000313" key="5">
    <source>
        <dbReference type="Proteomes" id="UP000663855"/>
    </source>
</evidence>
<protein>
    <submittedName>
        <fullName evidence="1">Uncharacterized protein</fullName>
    </submittedName>
</protein>
<reference evidence="1" key="1">
    <citation type="submission" date="2021-02" db="EMBL/GenBank/DDBJ databases">
        <authorList>
            <person name="Nowell W R."/>
        </authorList>
    </citation>
    <scope>NUCLEOTIDE SEQUENCE</scope>
</reference>
<dbReference type="Proteomes" id="UP000681967">
    <property type="component" value="Unassembled WGS sequence"/>
</dbReference>
<dbReference type="EMBL" id="CAJOBH010132320">
    <property type="protein sequence ID" value="CAF4763943.1"/>
    <property type="molecule type" value="Genomic_DNA"/>
</dbReference>
<dbReference type="OrthoDB" id="10050283at2759"/>
<dbReference type="Proteomes" id="UP000681720">
    <property type="component" value="Unassembled WGS sequence"/>
</dbReference>
<sequence length="396" mass="47018">MAQPMQHSQSIWNEVDLSQRFSQLSSSLQHPKKKQKNKVSKQSKIIPYTELDLTQLIGVNINQFPPYLCSSNESFKETIHAIRPKISQNHLEELRHVAILMNKMLLLEKLQTLWITYRKSGMGEFQQTRSTKDVGLKIWPFEIRSRIKHVENANITDDEKCHLFVDHCQKKLNDQNEIYRNQLRYRTSHVMDYTSAMELTIENFVKQGFMYQRIEYDCRIALVQYHYVDEILKRQYLIENPNENQIQLLKRFCKLKYEEAITKYHFNSLKQCIPAHLALNSFQNQLGGKPSIIDSIQDGTIRKKLSKHYIEVAEQAKADIMILARDTAEGQMRQYQKQYNMEMNQVWQHEKMLPLDQRLTPTMIHMMEKRLANIDARLEYIYKCKAQLFQLNTNVL</sequence>
<dbReference type="EMBL" id="CAJNOW010012632">
    <property type="protein sequence ID" value="CAF1612264.1"/>
    <property type="molecule type" value="Genomic_DNA"/>
</dbReference>
<dbReference type="Proteomes" id="UP000663834">
    <property type="component" value="Unassembled WGS sequence"/>
</dbReference>